<dbReference type="RefSeq" id="WP_087909399.1">
    <property type="nucleotide sequence ID" value="NZ_NAIA01000003.1"/>
</dbReference>
<keyword evidence="1" id="KW-1133">Transmembrane helix</keyword>
<accession>A0A210RW13</accession>
<dbReference type="Proteomes" id="UP000196880">
    <property type="component" value="Unassembled WGS sequence"/>
</dbReference>
<dbReference type="EMBL" id="NAIA01000003">
    <property type="protein sequence ID" value="OWF65202.1"/>
    <property type="molecule type" value="Genomic_DNA"/>
</dbReference>
<evidence type="ECO:0000313" key="2">
    <source>
        <dbReference type="EMBL" id="OWF65202.1"/>
    </source>
</evidence>
<organism evidence="2 3">
    <name type="scientific">Polynucleobacter hirudinilacicola</name>
    <dbReference type="NCBI Taxonomy" id="1743166"/>
    <lineage>
        <taxon>Bacteria</taxon>
        <taxon>Pseudomonadati</taxon>
        <taxon>Pseudomonadota</taxon>
        <taxon>Betaproteobacteria</taxon>
        <taxon>Burkholderiales</taxon>
        <taxon>Burkholderiaceae</taxon>
        <taxon>Polynucleobacter</taxon>
    </lineage>
</organism>
<keyword evidence="1" id="KW-0812">Transmembrane</keyword>
<sequence>MDFDWLSDPLLLYALTLAALLFGGIFMLILTIIIKHGRRIKSQKIQDYFVSLINQAKEYRLEGKGIKHELTYINKLIELHKKDVAYGWVRLLERTPKKDRDQFIDIAKQTNMLHCIPHCLNDEGIAEKCIALEAIGLSNFDGYTNEAKKYAMQEGIAPYACIALSRLIGKDSLPQIIESYKKGILSTTQALAAIVEIPRDQIINYIQGSTQKTFPTQLSQYLEFN</sequence>
<dbReference type="OrthoDB" id="9898355at2"/>
<feature type="transmembrane region" description="Helical" evidence="1">
    <location>
        <begin position="12"/>
        <end position="34"/>
    </location>
</feature>
<reference evidence="2 3" key="1">
    <citation type="submission" date="2017-03" db="EMBL/GenBank/DDBJ databases">
        <title>New species Polynucleobacter sp. MWH-EgelM1-30-B4.</title>
        <authorList>
            <person name="Hahn M.W."/>
        </authorList>
    </citation>
    <scope>NUCLEOTIDE SEQUENCE [LARGE SCALE GENOMIC DNA]</scope>
    <source>
        <strain evidence="2 3">MWH-EgelM1-30-B4</strain>
    </source>
</reference>
<proteinExistence type="predicted"/>
<gene>
    <name evidence="2" type="ORF">B6A14_05165</name>
</gene>
<comment type="caution">
    <text evidence="2">The sequence shown here is derived from an EMBL/GenBank/DDBJ whole genome shotgun (WGS) entry which is preliminary data.</text>
</comment>
<protein>
    <submittedName>
        <fullName evidence="2">Uncharacterized protein</fullName>
    </submittedName>
</protein>
<dbReference type="AlphaFoldDB" id="A0A210RW13"/>
<evidence type="ECO:0000313" key="3">
    <source>
        <dbReference type="Proteomes" id="UP000196880"/>
    </source>
</evidence>
<name>A0A210RW13_9BURK</name>
<evidence type="ECO:0000256" key="1">
    <source>
        <dbReference type="SAM" id="Phobius"/>
    </source>
</evidence>
<keyword evidence="3" id="KW-1185">Reference proteome</keyword>
<keyword evidence="1" id="KW-0472">Membrane</keyword>